<dbReference type="Proteomes" id="UP000262583">
    <property type="component" value="Chromosome"/>
</dbReference>
<evidence type="ECO:0000313" key="2">
    <source>
        <dbReference type="Proteomes" id="UP000262583"/>
    </source>
</evidence>
<sequence>MCVQYVVFAIPRQTSGAQNAKLYSSMTKLFGKKVFVVADTRRCLP</sequence>
<dbReference type="KEGG" id="schv:BRCON_1009"/>
<dbReference type="AlphaFoldDB" id="A0A2Z4Y497"/>
<accession>A0A2Z4Y497</accession>
<organism evidence="1 2">
    <name type="scientific">Sumerlaea chitinivorans</name>
    <dbReference type="NCBI Taxonomy" id="2250252"/>
    <lineage>
        <taxon>Bacteria</taxon>
        <taxon>Candidatus Sumerlaeota</taxon>
        <taxon>Candidatus Sumerlaeia</taxon>
        <taxon>Candidatus Sumerlaeales</taxon>
        <taxon>Candidatus Sumerlaeaceae</taxon>
        <taxon>Candidatus Sumerlaea</taxon>
    </lineage>
</organism>
<proteinExistence type="predicted"/>
<dbReference type="EMBL" id="CP030759">
    <property type="protein sequence ID" value="AXA35786.1"/>
    <property type="molecule type" value="Genomic_DNA"/>
</dbReference>
<evidence type="ECO:0000313" key="1">
    <source>
        <dbReference type="EMBL" id="AXA35786.1"/>
    </source>
</evidence>
<reference evidence="1 2" key="1">
    <citation type="submission" date="2018-05" db="EMBL/GenBank/DDBJ databases">
        <title>A metagenomic window into the 2 km-deep terrestrial subsurface aquifer revealed taxonomically and functionally diverse microbial community comprising novel uncultured bacterial lineages.</title>
        <authorList>
            <person name="Kadnikov V.V."/>
            <person name="Mardanov A.V."/>
            <person name="Beletsky A.V."/>
            <person name="Banks D."/>
            <person name="Pimenov N.V."/>
            <person name="Frank Y.A."/>
            <person name="Karnachuk O.V."/>
            <person name="Ravin N.V."/>
        </authorList>
    </citation>
    <scope>NUCLEOTIDE SEQUENCE [LARGE SCALE GENOMIC DNA]</scope>
    <source>
        <strain evidence="1">BY</strain>
    </source>
</reference>
<gene>
    <name evidence="1" type="ORF">BRCON_1009</name>
</gene>
<protein>
    <submittedName>
        <fullName evidence="1">Uncharacterized protein</fullName>
    </submittedName>
</protein>
<name>A0A2Z4Y497_SUMC1</name>